<evidence type="ECO:0000256" key="7">
    <source>
        <dbReference type="ARBA" id="ARBA00023015"/>
    </source>
</evidence>
<dbReference type="GO" id="GO:0005737">
    <property type="term" value="C:cytoplasm"/>
    <property type="evidence" value="ECO:0007669"/>
    <property type="project" value="UniProtKB-SubCell"/>
</dbReference>
<evidence type="ECO:0000256" key="2">
    <source>
        <dbReference type="ARBA" id="ARBA00004496"/>
    </source>
</evidence>
<evidence type="ECO:0000313" key="15">
    <source>
        <dbReference type="EMBL" id="CEK87235.1"/>
    </source>
</evidence>
<keyword evidence="11 13" id="KW-0539">Nucleus</keyword>
<dbReference type="GO" id="GO:0000977">
    <property type="term" value="F:RNA polymerase II transcription regulatory region sequence-specific DNA binding"/>
    <property type="evidence" value="ECO:0007669"/>
    <property type="project" value="UniProtKB-ARBA"/>
</dbReference>
<name>A0A0B7B529_9EUPU</name>
<dbReference type="InterPro" id="IPR046994">
    <property type="entry name" value="STAT5_CC"/>
</dbReference>
<evidence type="ECO:0000256" key="1">
    <source>
        <dbReference type="ARBA" id="ARBA00004123"/>
    </source>
</evidence>
<dbReference type="InterPro" id="IPR013799">
    <property type="entry name" value="STAT_TF_prot_interaction"/>
</dbReference>
<dbReference type="GO" id="GO:0005634">
    <property type="term" value="C:nucleus"/>
    <property type="evidence" value="ECO:0007669"/>
    <property type="project" value="UniProtKB-SubCell"/>
</dbReference>
<evidence type="ECO:0000256" key="5">
    <source>
        <dbReference type="ARBA" id="ARBA00022553"/>
    </source>
</evidence>
<evidence type="ECO:0000256" key="6">
    <source>
        <dbReference type="ARBA" id="ARBA00022999"/>
    </source>
</evidence>
<dbReference type="FunFam" id="1.10.238.10:FF:000029">
    <property type="entry name" value="Signal transducer and transcription activator 6"/>
    <property type="match status" value="1"/>
</dbReference>
<dbReference type="Gene3D" id="1.10.238.10">
    <property type="entry name" value="EF-hand"/>
    <property type="match status" value="1"/>
</dbReference>
<dbReference type="Gene3D" id="2.60.40.630">
    <property type="entry name" value="STAT transcription factor, DNA-binding domain"/>
    <property type="match status" value="1"/>
</dbReference>
<dbReference type="InterPro" id="IPR001217">
    <property type="entry name" value="STAT"/>
</dbReference>
<keyword evidence="5 13" id="KW-0597">Phosphoprotein</keyword>
<keyword evidence="9 13" id="KW-0010">Activator</keyword>
<dbReference type="SUPFAM" id="SSF49417">
    <property type="entry name" value="p53-like transcription factors"/>
    <property type="match status" value="1"/>
</dbReference>
<keyword evidence="10 13" id="KW-0804">Transcription</keyword>
<dbReference type="InterPro" id="IPR008967">
    <property type="entry name" value="p53-like_TF_DNA-bd_sf"/>
</dbReference>
<evidence type="ECO:0000256" key="8">
    <source>
        <dbReference type="ARBA" id="ARBA00023125"/>
    </source>
</evidence>
<dbReference type="SUPFAM" id="SSF47655">
    <property type="entry name" value="STAT"/>
    <property type="match status" value="1"/>
</dbReference>
<evidence type="ECO:0000256" key="10">
    <source>
        <dbReference type="ARBA" id="ARBA00023163"/>
    </source>
</evidence>
<reference evidence="15" key="1">
    <citation type="submission" date="2014-12" db="EMBL/GenBank/DDBJ databases">
        <title>Insight into the proteome of Arion vulgaris.</title>
        <authorList>
            <person name="Aradska J."/>
            <person name="Bulat T."/>
            <person name="Smidak R."/>
            <person name="Sarate P."/>
            <person name="Gangsoo J."/>
            <person name="Sialana F."/>
            <person name="Bilban M."/>
            <person name="Lubec G."/>
        </authorList>
    </citation>
    <scope>NUCLEOTIDE SEQUENCE</scope>
    <source>
        <tissue evidence="15">Skin</tissue>
    </source>
</reference>
<evidence type="ECO:0000256" key="11">
    <source>
        <dbReference type="ARBA" id="ARBA00023242"/>
    </source>
</evidence>
<dbReference type="Pfam" id="PF21354">
    <property type="entry name" value="STAT_linker"/>
    <property type="match status" value="1"/>
</dbReference>
<comment type="similarity">
    <text evidence="3 13">Belongs to the transcription factor STAT family.</text>
</comment>
<dbReference type="InterPro" id="IPR000980">
    <property type="entry name" value="SH2"/>
</dbReference>
<dbReference type="Gene3D" id="3.30.505.10">
    <property type="entry name" value="SH2 domain"/>
    <property type="match status" value="1"/>
</dbReference>
<dbReference type="FunFam" id="2.60.40.630:FF:000003">
    <property type="entry name" value="Signal transducer and transcription activator 6"/>
    <property type="match status" value="1"/>
</dbReference>
<accession>A0A0B7B529</accession>
<keyword evidence="7 13" id="KW-0805">Transcription regulation</keyword>
<evidence type="ECO:0000256" key="4">
    <source>
        <dbReference type="ARBA" id="ARBA00022490"/>
    </source>
</evidence>
<proteinExistence type="inferred from homology"/>
<dbReference type="GO" id="GO:0007166">
    <property type="term" value="P:cell surface receptor signaling pathway"/>
    <property type="evidence" value="ECO:0007669"/>
    <property type="project" value="UniProtKB-ARBA"/>
</dbReference>
<evidence type="ECO:0000256" key="12">
    <source>
        <dbReference type="PROSITE-ProRule" id="PRU00191"/>
    </source>
</evidence>
<dbReference type="CDD" id="cd16855">
    <property type="entry name" value="STAT5_CCD"/>
    <property type="match status" value="1"/>
</dbReference>
<dbReference type="AlphaFoldDB" id="A0A0B7B529"/>
<comment type="subcellular location">
    <subcellularLocation>
        <location evidence="2 13">Cytoplasm</location>
    </subcellularLocation>
    <subcellularLocation>
        <location evidence="1 13">Nucleus</location>
    </subcellularLocation>
</comment>
<dbReference type="CDD" id="cd09919">
    <property type="entry name" value="SH2_STAT_family"/>
    <property type="match status" value="1"/>
</dbReference>
<dbReference type="GO" id="GO:0001228">
    <property type="term" value="F:DNA-binding transcription activator activity, RNA polymerase II-specific"/>
    <property type="evidence" value="ECO:0007669"/>
    <property type="project" value="UniProtKB-ARBA"/>
</dbReference>
<organism evidence="15">
    <name type="scientific">Arion vulgaris</name>
    <dbReference type="NCBI Taxonomy" id="1028688"/>
    <lineage>
        <taxon>Eukaryota</taxon>
        <taxon>Metazoa</taxon>
        <taxon>Spiralia</taxon>
        <taxon>Lophotrochozoa</taxon>
        <taxon>Mollusca</taxon>
        <taxon>Gastropoda</taxon>
        <taxon>Heterobranchia</taxon>
        <taxon>Euthyneura</taxon>
        <taxon>Panpulmonata</taxon>
        <taxon>Eupulmonata</taxon>
        <taxon>Stylommatophora</taxon>
        <taxon>Helicina</taxon>
        <taxon>Arionoidea</taxon>
        <taxon>Arionidae</taxon>
        <taxon>Arion</taxon>
    </lineage>
</organism>
<feature type="domain" description="SH2" evidence="14">
    <location>
        <begin position="592"/>
        <end position="683"/>
    </location>
</feature>
<dbReference type="Gene3D" id="1.20.1050.20">
    <property type="entry name" value="STAT transcription factor, all-alpha domain"/>
    <property type="match status" value="1"/>
</dbReference>
<dbReference type="PANTHER" id="PTHR11801">
    <property type="entry name" value="SIGNAL TRANSDUCER AND ACTIVATOR OF TRANSCRIPTION"/>
    <property type="match status" value="1"/>
</dbReference>
<dbReference type="SUPFAM" id="SSF48092">
    <property type="entry name" value="Transcription factor STAT-4 N-domain"/>
    <property type="match status" value="1"/>
</dbReference>
<dbReference type="InterPro" id="IPR015988">
    <property type="entry name" value="STAT_TF_CC"/>
</dbReference>
<evidence type="ECO:0000256" key="3">
    <source>
        <dbReference type="ARBA" id="ARBA00005586"/>
    </source>
</evidence>
<dbReference type="Gene3D" id="1.10.532.10">
    <property type="entry name" value="STAT transcription factor, N-terminal domain"/>
    <property type="match status" value="1"/>
</dbReference>
<dbReference type="InterPro" id="IPR012345">
    <property type="entry name" value="STAT_TF_DNA-bd_N"/>
</dbReference>
<dbReference type="Pfam" id="PF00017">
    <property type="entry name" value="SH2"/>
    <property type="match status" value="1"/>
</dbReference>
<evidence type="ECO:0000259" key="14">
    <source>
        <dbReference type="PROSITE" id="PS50001"/>
    </source>
</evidence>
<evidence type="ECO:0000256" key="9">
    <source>
        <dbReference type="ARBA" id="ARBA00023159"/>
    </source>
</evidence>
<dbReference type="SUPFAM" id="SSF55550">
    <property type="entry name" value="SH2 domain"/>
    <property type="match status" value="1"/>
</dbReference>
<gene>
    <name evidence="15" type="primary">ORF158108</name>
</gene>
<dbReference type="PROSITE" id="PS50001">
    <property type="entry name" value="SH2"/>
    <property type="match status" value="1"/>
</dbReference>
<dbReference type="Pfam" id="PF01017">
    <property type="entry name" value="STAT_alpha"/>
    <property type="match status" value="1"/>
</dbReference>
<dbReference type="InterPro" id="IPR036535">
    <property type="entry name" value="STAT_N_sf"/>
</dbReference>
<dbReference type="SMART" id="SM00964">
    <property type="entry name" value="STAT_int"/>
    <property type="match status" value="1"/>
</dbReference>
<dbReference type="Pfam" id="PF02865">
    <property type="entry name" value="STAT_int"/>
    <property type="match status" value="1"/>
</dbReference>
<keyword evidence="8 13" id="KW-0238">DNA-binding</keyword>
<keyword evidence="4 13" id="KW-0963">Cytoplasm</keyword>
<dbReference type="InterPro" id="IPR048988">
    <property type="entry name" value="STAT_linker"/>
</dbReference>
<dbReference type="InterPro" id="IPR013801">
    <property type="entry name" value="STAT_TF_DNA-bd"/>
</dbReference>
<sequence length="738" mass="84883">MSQWARVQQNTTVLDQMRQLYPPHFTVEVRYYLCEWIEAQQWDRISENDLQHAPAAVKLLTEMLDLLQKKIKELMGNEHFIIRYNLEDCYHKIQNLVDTNPFDMIQTIKTCLANEKLLLDQLETEPQQDEVNDTHEEDEQTINDRIIMDEIQNLFTKTKNTETDLKHLQQKQETFIIQFSDGQRITGLVHQLSQQPQSAQRIQKEKEFKAQKDKIDILLTTLAHDLFLLRIELSKKYEQTILSLQKVQQQILDNKLISWKRQQQLAGNGLVVASSGLETLQKWCDDLADLIWQNRQQIKKSTQLQQQLPIKVPDSNEDLLPKLNETITTLLSSLVTSTFIVVQQPPQVLKKDARFSASVSLLVGGKLNIHMNPPHVKATIISEHQASDLLKLQSDCKVQEMTSGEILNNSGLMEYQAKTGHLGITFRNMQLKKIKRAEKRGSEAVTDEKFCILFQSKFSVGGSELIYQVWTLSLPVVVTVHGNQECNASATVLWDNGFAEPGRLSFEVPDSVEWNSLADQLNTKFKFHTGKGLTKTNLDYLASKLFGKKDPSTCKVSWAQFSKDTLPNRNFTFWDWFYAIQKLTKEHIKDQWADDTIIGFVSKNLAQSMLIRQPLGTFLLRFSDSEIGGITIAWTGEKEVLNLAPFVGKDFNIRGLPDRIRDVKDLVNLFPNKPKDEVFSKYYTSTSENVNVDGYIRPVLMTTLPQKFTFSKEIEIKQPFSQESSYDVNLNSVQNMDE</sequence>
<dbReference type="InterPro" id="IPR036860">
    <property type="entry name" value="SH2_dom_sf"/>
</dbReference>
<dbReference type="InterPro" id="IPR013800">
    <property type="entry name" value="STAT_TF_alpha"/>
</dbReference>
<protein>
    <recommendedName>
        <fullName evidence="13">Signal transducer and activator of transcription</fullName>
    </recommendedName>
</protein>
<keyword evidence="6 12" id="KW-0727">SH2 domain</keyword>
<evidence type="ECO:0000256" key="13">
    <source>
        <dbReference type="RuleBase" id="RU046415"/>
    </source>
</evidence>
<dbReference type="Pfam" id="PF02864">
    <property type="entry name" value="STAT_bind"/>
    <property type="match status" value="1"/>
</dbReference>
<dbReference type="EMBL" id="HACG01040370">
    <property type="protein sequence ID" value="CEK87235.1"/>
    <property type="molecule type" value="Transcribed_RNA"/>
</dbReference>